<gene>
    <name evidence="8" type="ORF">POTOM_017778</name>
</gene>
<dbReference type="GO" id="GO:0098552">
    <property type="term" value="C:side of membrane"/>
    <property type="evidence" value="ECO:0007669"/>
    <property type="project" value="UniProtKB-KW"/>
</dbReference>
<reference evidence="8" key="1">
    <citation type="journal article" date="2020" name="bioRxiv">
        <title>Hybrid origin of Populus tomentosa Carr. identified through genome sequencing and phylogenomic analysis.</title>
        <authorList>
            <person name="An X."/>
            <person name="Gao K."/>
            <person name="Chen Z."/>
            <person name="Li J."/>
            <person name="Yang X."/>
            <person name="Yang X."/>
            <person name="Zhou J."/>
            <person name="Guo T."/>
            <person name="Zhao T."/>
            <person name="Huang S."/>
            <person name="Miao D."/>
            <person name="Khan W.U."/>
            <person name="Rao P."/>
            <person name="Ye M."/>
            <person name="Lei B."/>
            <person name="Liao W."/>
            <person name="Wang J."/>
            <person name="Ji L."/>
            <person name="Li Y."/>
            <person name="Guo B."/>
            <person name="Mustafa N.S."/>
            <person name="Li S."/>
            <person name="Yun Q."/>
            <person name="Keller S.R."/>
            <person name="Mao J."/>
            <person name="Zhang R."/>
            <person name="Strauss S.H."/>
        </authorList>
    </citation>
    <scope>NUCLEOTIDE SEQUENCE</scope>
    <source>
        <strain evidence="8">GM15</strain>
        <tissue evidence="8">Leaf</tissue>
    </source>
</reference>
<evidence type="ECO:0000256" key="5">
    <source>
        <dbReference type="ARBA" id="ARBA00023180"/>
    </source>
</evidence>
<evidence type="ECO:0000256" key="2">
    <source>
        <dbReference type="ARBA" id="ARBA00005507"/>
    </source>
</evidence>
<evidence type="ECO:0000256" key="6">
    <source>
        <dbReference type="ARBA" id="ARBA00023288"/>
    </source>
</evidence>
<accession>A0A8X8CW15</accession>
<keyword evidence="3" id="KW-0336">GPI-anchor</keyword>
<name>A0A8X8CW15_POPTO</name>
<dbReference type="GO" id="GO:0010215">
    <property type="term" value="P:cellulose microfibril organization"/>
    <property type="evidence" value="ECO:0007669"/>
    <property type="project" value="InterPro"/>
</dbReference>
<evidence type="ECO:0000256" key="4">
    <source>
        <dbReference type="ARBA" id="ARBA00022729"/>
    </source>
</evidence>
<proteinExistence type="inferred from homology"/>
<evidence type="ECO:0000259" key="7">
    <source>
        <dbReference type="Pfam" id="PF25079"/>
    </source>
</evidence>
<dbReference type="PANTHER" id="PTHR31673">
    <property type="entry name" value="PROTEIN COBRA"/>
    <property type="match status" value="1"/>
</dbReference>
<keyword evidence="5" id="KW-0325">Glycoprotein</keyword>
<dbReference type="PANTHER" id="PTHR31673:SF41">
    <property type="entry name" value="COBRA-LIKE PROTEIN"/>
    <property type="match status" value="1"/>
</dbReference>
<dbReference type="AlphaFoldDB" id="A0A8X8CW15"/>
<dbReference type="Proteomes" id="UP000886885">
    <property type="component" value="Chromosome 4D"/>
</dbReference>
<dbReference type="InterPro" id="IPR006918">
    <property type="entry name" value="COBRA_pln"/>
</dbReference>
<keyword evidence="9" id="KW-1185">Reference proteome</keyword>
<keyword evidence="4" id="KW-0732">Signal</keyword>
<dbReference type="PIRSF" id="PIRSF038122">
    <property type="entry name" value="COBRA"/>
    <property type="match status" value="1"/>
</dbReference>
<evidence type="ECO:0000313" key="8">
    <source>
        <dbReference type="EMBL" id="KAG6777936.1"/>
    </source>
</evidence>
<organism evidence="8 9">
    <name type="scientific">Populus tomentosa</name>
    <name type="common">Chinese white poplar</name>
    <dbReference type="NCBI Taxonomy" id="118781"/>
    <lineage>
        <taxon>Eukaryota</taxon>
        <taxon>Viridiplantae</taxon>
        <taxon>Streptophyta</taxon>
        <taxon>Embryophyta</taxon>
        <taxon>Tracheophyta</taxon>
        <taxon>Spermatophyta</taxon>
        <taxon>Magnoliopsida</taxon>
        <taxon>eudicotyledons</taxon>
        <taxon>Gunneridae</taxon>
        <taxon>Pentapetalae</taxon>
        <taxon>rosids</taxon>
        <taxon>fabids</taxon>
        <taxon>Malpighiales</taxon>
        <taxon>Salicaceae</taxon>
        <taxon>Saliceae</taxon>
        <taxon>Populus</taxon>
    </lineage>
</organism>
<sequence>MFGAFATKQGECSSVKYRGAHSCMPNPVIVDLMPDAPPVNMSENCCRGGLISARAIDPLRSFSSFEMTVVNLGGNSTVYPPANLTLWAPAGPGYTCGPLVETTPKVSSDFGGRRQVQKHGNQHALTQLFWLTKHLVVVSRFRHSITLKSQHALTAAVNAEMQTKVLFHATEVDSLPLSDVEKADIVQCTDHMCPHPGFKQNSTTFIFNSTLLPTAGFADEVALFWGLLAYNNELLQADQRQPGSVSTEILYEKDSGMFTLRNGWALPRRIYFGGEECTMLLPDTFPVLPNGSSSTKPPRYLFLLLLTYTTFKSLASWL</sequence>
<comment type="similarity">
    <text evidence="2">Belongs to the COBRA family.</text>
</comment>
<evidence type="ECO:0000313" key="9">
    <source>
        <dbReference type="Proteomes" id="UP000886885"/>
    </source>
</evidence>
<dbReference type="OrthoDB" id="1554693at2759"/>
<dbReference type="InterPro" id="IPR056900">
    <property type="entry name" value="COB_C"/>
</dbReference>
<dbReference type="Pfam" id="PF25079">
    <property type="entry name" value="COB_C"/>
    <property type="match status" value="1"/>
</dbReference>
<feature type="domain" description="COBRA C-terminal" evidence="7">
    <location>
        <begin position="199"/>
        <end position="286"/>
    </location>
</feature>
<protein>
    <recommendedName>
        <fullName evidence="7">COBRA C-terminal domain-containing protein</fullName>
    </recommendedName>
</protein>
<evidence type="ECO:0000256" key="1">
    <source>
        <dbReference type="ARBA" id="ARBA00004609"/>
    </source>
</evidence>
<dbReference type="GO" id="GO:0005886">
    <property type="term" value="C:plasma membrane"/>
    <property type="evidence" value="ECO:0007669"/>
    <property type="project" value="UniProtKB-SubCell"/>
</dbReference>
<keyword evidence="6" id="KW-0449">Lipoprotein</keyword>
<comment type="subcellular location">
    <subcellularLocation>
        <location evidence="1">Cell membrane</location>
        <topology evidence="1">Lipid-anchor</topology>
        <topology evidence="1">GPI-anchor</topology>
    </subcellularLocation>
</comment>
<dbReference type="GO" id="GO:0052324">
    <property type="term" value="P:plant-type cell wall cellulose biosynthetic process"/>
    <property type="evidence" value="ECO:0007669"/>
    <property type="project" value="TreeGrafter"/>
</dbReference>
<comment type="caution">
    <text evidence="8">The sequence shown here is derived from an EMBL/GenBank/DDBJ whole genome shotgun (WGS) entry which is preliminary data.</text>
</comment>
<dbReference type="EMBL" id="JAAWWB010000008">
    <property type="protein sequence ID" value="KAG6777936.1"/>
    <property type="molecule type" value="Genomic_DNA"/>
</dbReference>
<keyword evidence="3" id="KW-0472">Membrane</keyword>
<evidence type="ECO:0000256" key="3">
    <source>
        <dbReference type="ARBA" id="ARBA00022622"/>
    </source>
</evidence>
<dbReference type="Pfam" id="PF04833">
    <property type="entry name" value="COBRA"/>
    <property type="match status" value="1"/>
</dbReference>